<dbReference type="Proteomes" id="UP000014140">
    <property type="component" value="Unassembled WGS sequence"/>
</dbReference>
<evidence type="ECO:0000313" key="1">
    <source>
        <dbReference type="EMBL" id="EOS18001.1"/>
    </source>
</evidence>
<evidence type="ECO:0000313" key="2">
    <source>
        <dbReference type="Proteomes" id="UP000014140"/>
    </source>
</evidence>
<dbReference type="AlphaFoldDB" id="S0GIV0"/>
<accession>S0GIV0</accession>
<gene>
    <name evidence="1" type="ORF">C803_02207</name>
</gene>
<proteinExistence type="predicted"/>
<organism evidence="1 2">
    <name type="scientific">Parabacteroides goldsteinii dnLKV18</name>
    <dbReference type="NCBI Taxonomy" id="1235789"/>
    <lineage>
        <taxon>Bacteria</taxon>
        <taxon>Pseudomonadati</taxon>
        <taxon>Bacteroidota</taxon>
        <taxon>Bacteroidia</taxon>
        <taxon>Bacteroidales</taxon>
        <taxon>Tannerellaceae</taxon>
        <taxon>Parabacteroides</taxon>
    </lineage>
</organism>
<name>S0GIV0_9BACT</name>
<keyword evidence="2" id="KW-1185">Reference proteome</keyword>
<sequence>MFNFLQFEANEPKKDEITLICEICIIYFCLFKIFNRVLVEEPLQEIDVYVINSNLI</sequence>
<reference evidence="1 2" key="1">
    <citation type="submission" date="2013-04" db="EMBL/GenBank/DDBJ databases">
        <title>The Genome Sequence of Parabacteroides goldsteinii dnLKV18.</title>
        <authorList>
            <consortium name="The Broad Institute Genomics Platform"/>
            <consortium name="The Broad Institute Genome Sequencing Center for Infectious Disease"/>
            <person name="Earl A."/>
            <person name="Xavier R."/>
            <person name="Kuhn K."/>
            <person name="Stappenbeck T."/>
            <person name="Walker B."/>
            <person name="Young S."/>
            <person name="Zeng Q."/>
            <person name="Gargeya S."/>
            <person name="Fitzgerald M."/>
            <person name="Haas B."/>
            <person name="Abouelleil A."/>
            <person name="Allen A.W."/>
            <person name="Alvarado L."/>
            <person name="Arachchi H.M."/>
            <person name="Berlin A.M."/>
            <person name="Chapman S.B."/>
            <person name="Gainer-Dewar J."/>
            <person name="Goldberg J."/>
            <person name="Griggs A."/>
            <person name="Gujja S."/>
            <person name="Hansen M."/>
            <person name="Howarth C."/>
            <person name="Imamovic A."/>
            <person name="Ireland A."/>
            <person name="Larimer J."/>
            <person name="McCowan C."/>
            <person name="Murphy C."/>
            <person name="Pearson M."/>
            <person name="Poon T.W."/>
            <person name="Priest M."/>
            <person name="Roberts A."/>
            <person name="Saif S."/>
            <person name="Shea T."/>
            <person name="Sisk P."/>
            <person name="Sykes S."/>
            <person name="Wortman J."/>
            <person name="Nusbaum C."/>
            <person name="Birren B."/>
        </authorList>
    </citation>
    <scope>NUCLEOTIDE SEQUENCE [LARGE SCALE GENOMIC DNA]</scope>
    <source>
        <strain evidence="2">dnLKV18</strain>
    </source>
</reference>
<protein>
    <submittedName>
        <fullName evidence="1">Uncharacterized protein</fullName>
    </submittedName>
</protein>
<comment type="caution">
    <text evidence="1">The sequence shown here is derived from an EMBL/GenBank/DDBJ whole genome shotgun (WGS) entry which is preliminary data.</text>
</comment>
<dbReference type="EMBL" id="ASSQ01000012">
    <property type="protein sequence ID" value="EOS18001.1"/>
    <property type="molecule type" value="Genomic_DNA"/>
</dbReference>
<dbReference type="HOGENOM" id="CLU_3010079_0_0_10"/>